<evidence type="ECO:0000313" key="3">
    <source>
        <dbReference type="Proteomes" id="UP000297890"/>
    </source>
</evidence>
<dbReference type="Pfam" id="PF10975">
    <property type="entry name" value="DUF2802"/>
    <property type="match status" value="1"/>
</dbReference>
<feature type="transmembrane region" description="Helical" evidence="1">
    <location>
        <begin position="6"/>
        <end position="25"/>
    </location>
</feature>
<keyword evidence="1" id="KW-0812">Transmembrane</keyword>
<gene>
    <name evidence="2" type="ORF">E4680_04435</name>
</gene>
<keyword evidence="1" id="KW-0472">Membrane</keyword>
<dbReference type="EMBL" id="SRIO01000004">
    <property type="protein sequence ID" value="TFZ83303.1"/>
    <property type="molecule type" value="Genomic_DNA"/>
</dbReference>
<proteinExistence type="predicted"/>
<protein>
    <submittedName>
        <fullName evidence="2">DUF2802 domain-containing protein</fullName>
    </submittedName>
</protein>
<evidence type="ECO:0000313" key="2">
    <source>
        <dbReference type="EMBL" id="TFZ83303.1"/>
    </source>
</evidence>
<reference evidence="2 3" key="1">
    <citation type="journal article" date="2019" name="ISME J.">
        <title>Candidatus Macondimonas diazotrophica, a novel gammaproteobacterial genus dominating crude-oil-contaminated coastal sediments.</title>
        <authorList>
            <person name="Karthikeyan S."/>
            <person name="Konstantinidis K."/>
        </authorList>
    </citation>
    <scope>NUCLEOTIDE SEQUENCE [LARGE SCALE GENOMIC DNA]</scope>
    <source>
        <strain evidence="2 3">KTK01</strain>
    </source>
</reference>
<sequence length="129" mass="13465">MTLVTIVSAALLGGAWGALLVWLLLRLPMRRQAVAAETLQRGVADLQGQYWALRQCLPQASGAPAAPPVPDNPTGAGLERLYDRAIRMARQGAPVDALTGSCGLSQAEAELVVRLHATPTTATRKAAGA</sequence>
<accession>A0A4Z0FBM3</accession>
<dbReference type="RefSeq" id="WP_135281183.1">
    <property type="nucleotide sequence ID" value="NZ_SRIO01000004.1"/>
</dbReference>
<keyword evidence="3" id="KW-1185">Reference proteome</keyword>
<evidence type="ECO:0000256" key="1">
    <source>
        <dbReference type="SAM" id="Phobius"/>
    </source>
</evidence>
<dbReference type="Proteomes" id="UP000297890">
    <property type="component" value="Unassembled WGS sequence"/>
</dbReference>
<dbReference type="InterPro" id="IPR021244">
    <property type="entry name" value="DUF2802"/>
</dbReference>
<name>A0A4Z0FBM3_9GAMM</name>
<dbReference type="AlphaFoldDB" id="A0A4Z0FBM3"/>
<keyword evidence="1" id="KW-1133">Transmembrane helix</keyword>
<dbReference type="OrthoDB" id="5796651at2"/>
<organism evidence="2 3">
    <name type="scientific">Candidatus Macondimonas diazotrophica</name>
    <dbReference type="NCBI Taxonomy" id="2305248"/>
    <lineage>
        <taxon>Bacteria</taxon>
        <taxon>Pseudomonadati</taxon>
        <taxon>Pseudomonadota</taxon>
        <taxon>Gammaproteobacteria</taxon>
        <taxon>Chromatiales</taxon>
        <taxon>Ectothiorhodospiraceae</taxon>
        <taxon>Candidatus Macondimonas</taxon>
    </lineage>
</organism>
<comment type="caution">
    <text evidence="2">The sequence shown here is derived from an EMBL/GenBank/DDBJ whole genome shotgun (WGS) entry which is preliminary data.</text>
</comment>